<feature type="compositionally biased region" description="Low complexity" evidence="7">
    <location>
        <begin position="37"/>
        <end position="59"/>
    </location>
</feature>
<feature type="compositionally biased region" description="Low complexity" evidence="7">
    <location>
        <begin position="676"/>
        <end position="688"/>
    </location>
</feature>
<dbReference type="GO" id="GO:0003700">
    <property type="term" value="F:DNA-binding transcription factor activity"/>
    <property type="evidence" value="ECO:0007669"/>
    <property type="project" value="InterPro"/>
</dbReference>
<keyword evidence="4" id="KW-0238">DNA-binding</keyword>
<dbReference type="GO" id="GO:0005634">
    <property type="term" value="C:nucleus"/>
    <property type="evidence" value="ECO:0007669"/>
    <property type="project" value="UniProtKB-SubCell"/>
</dbReference>
<feature type="region of interest" description="Disordered" evidence="7">
    <location>
        <begin position="676"/>
        <end position="696"/>
    </location>
</feature>
<dbReference type="EMBL" id="JARKIB010000115">
    <property type="protein sequence ID" value="KAJ7737681.1"/>
    <property type="molecule type" value="Genomic_DNA"/>
</dbReference>
<feature type="compositionally biased region" description="Basic and acidic residues" evidence="7">
    <location>
        <begin position="633"/>
        <end position="651"/>
    </location>
</feature>
<keyword evidence="3" id="KW-0805">Transcription regulation</keyword>
<feature type="domain" description="BZIP" evidence="8">
    <location>
        <begin position="286"/>
        <end position="349"/>
    </location>
</feature>
<sequence>MQVDSPMSQQSLFGSGGGGYTDYQDLDNIFHTELFSLPSSGGSPSSSSSHDLHSSSSGSRESTPHLLTPPQPAPVHSFPDIGVRDGSPTPSFFNFLDEDVKTLDPLAMLSSAPYDFFGTSSFASNANALSAFSAGGSMDSEMSAMLGIDPQLVGSPAAQPYADFESSPSSSSSQTNSTSPNSESTSPTSPEPVIAPVKVGGHGKARKGTVVSGGIKKASSSAHAHPPAASTSAAKENTATAASNMFMPATPFKPRAAASNKGGDDDDDDDDLPADWRPPPEVFQKMSSKEKRQLRNKISARNFRVRRKEYISTLEDNIAERDRLLSAIRSELGSTQSENLALRQEIATLKRTLLEGRGPAPVLPPPAALPASPSLASLSSPPSSSTSSSSNSNNATSSAAGPSSTLAKELAAAHTLKDVSSSSATARFWQGTGGLGMGGYTSVHTARIPELQLFGASPFAASVFASESTPAQAQAQQQENLNPLLNIAPSAKVTEVVRAGLGLGAGTGAPGANASGGGEAWGDANPFTVRSLDAYRMHLWGRMAAHAHHNGSAANTHSPPHSPPFPLSGLAGGLRPKYFASPLAGAFYAGHSTSTSSSSSSSNSSSSSPSLAGLSLSGITGKGAGLEQAQRQQQREREREKEREKERERETAMYAALASQTLLRRLGGAFWEAFSGADSSSSSSSKSLGGAGAASGKGWDAEKVRKVLEGRAVVRVVDVEPLVTRSAPGSPRIGASVPSPAVVPQLPTKEEGRKGECAKAFGAALEESMRSLSLGKK</sequence>
<evidence type="ECO:0000313" key="9">
    <source>
        <dbReference type="EMBL" id="KAJ7737681.1"/>
    </source>
</evidence>
<feature type="compositionally biased region" description="Low complexity" evidence="7">
    <location>
        <begin position="592"/>
        <end position="617"/>
    </location>
</feature>
<organism evidence="9 10">
    <name type="scientific">Mycena metata</name>
    <dbReference type="NCBI Taxonomy" id="1033252"/>
    <lineage>
        <taxon>Eukaryota</taxon>
        <taxon>Fungi</taxon>
        <taxon>Dikarya</taxon>
        <taxon>Basidiomycota</taxon>
        <taxon>Agaricomycotina</taxon>
        <taxon>Agaricomycetes</taxon>
        <taxon>Agaricomycetidae</taxon>
        <taxon>Agaricales</taxon>
        <taxon>Marasmiineae</taxon>
        <taxon>Mycenaceae</taxon>
        <taxon>Mycena</taxon>
    </lineage>
</organism>
<reference evidence="9" key="1">
    <citation type="submission" date="2023-03" db="EMBL/GenBank/DDBJ databases">
        <title>Massive genome expansion in bonnet fungi (Mycena s.s.) driven by repeated elements and novel gene families across ecological guilds.</title>
        <authorList>
            <consortium name="Lawrence Berkeley National Laboratory"/>
            <person name="Harder C.B."/>
            <person name="Miyauchi S."/>
            <person name="Viragh M."/>
            <person name="Kuo A."/>
            <person name="Thoen E."/>
            <person name="Andreopoulos B."/>
            <person name="Lu D."/>
            <person name="Skrede I."/>
            <person name="Drula E."/>
            <person name="Henrissat B."/>
            <person name="Morin E."/>
            <person name="Kohler A."/>
            <person name="Barry K."/>
            <person name="LaButti K."/>
            <person name="Morin E."/>
            <person name="Salamov A."/>
            <person name="Lipzen A."/>
            <person name="Mereny Z."/>
            <person name="Hegedus B."/>
            <person name="Baldrian P."/>
            <person name="Stursova M."/>
            <person name="Weitz H."/>
            <person name="Taylor A."/>
            <person name="Grigoriev I.V."/>
            <person name="Nagy L.G."/>
            <person name="Martin F."/>
            <person name="Kauserud H."/>
        </authorList>
    </citation>
    <scope>NUCLEOTIDE SEQUENCE</scope>
    <source>
        <strain evidence="9">CBHHK182m</strain>
    </source>
</reference>
<feature type="region of interest" description="Disordered" evidence="7">
    <location>
        <begin position="156"/>
        <end position="293"/>
    </location>
</feature>
<feature type="compositionally biased region" description="Low complexity" evidence="7">
    <location>
        <begin position="369"/>
        <end position="402"/>
    </location>
</feature>
<comment type="subcellular location">
    <subcellularLocation>
        <location evidence="1">Nucleus</location>
    </subcellularLocation>
</comment>
<evidence type="ECO:0000256" key="1">
    <source>
        <dbReference type="ARBA" id="ARBA00004123"/>
    </source>
</evidence>
<comment type="similarity">
    <text evidence="2">Belongs to the bZIP family.</text>
</comment>
<keyword evidence="5" id="KW-0804">Transcription</keyword>
<dbReference type="SMART" id="SM00338">
    <property type="entry name" value="BRLZ"/>
    <property type="match status" value="1"/>
</dbReference>
<feature type="compositionally biased region" description="Acidic residues" evidence="7">
    <location>
        <begin position="264"/>
        <end position="273"/>
    </location>
</feature>
<keyword evidence="6" id="KW-0539">Nucleus</keyword>
<gene>
    <name evidence="9" type="ORF">B0H16DRAFT_1425096</name>
</gene>
<evidence type="ECO:0000256" key="3">
    <source>
        <dbReference type="ARBA" id="ARBA00023015"/>
    </source>
</evidence>
<comment type="caution">
    <text evidence="9">The sequence shown here is derived from an EMBL/GenBank/DDBJ whole genome shotgun (WGS) entry which is preliminary data.</text>
</comment>
<evidence type="ECO:0000256" key="4">
    <source>
        <dbReference type="ARBA" id="ARBA00023125"/>
    </source>
</evidence>
<feature type="compositionally biased region" description="Low complexity" evidence="7">
    <location>
        <begin position="165"/>
        <end position="192"/>
    </location>
</feature>
<dbReference type="AlphaFoldDB" id="A0AAD7IAE2"/>
<protein>
    <recommendedName>
        <fullName evidence="8">BZIP domain-containing protein</fullName>
    </recommendedName>
</protein>
<dbReference type="InterPro" id="IPR046347">
    <property type="entry name" value="bZIP_sf"/>
</dbReference>
<feature type="region of interest" description="Disordered" evidence="7">
    <location>
        <begin position="725"/>
        <end position="755"/>
    </location>
</feature>
<dbReference type="CDD" id="cd14810">
    <property type="entry name" value="bZIP_u1"/>
    <property type="match status" value="1"/>
</dbReference>
<dbReference type="PANTHER" id="PTHR47416:SF8">
    <property type="entry name" value="BASIC-LEUCINE ZIPPER TRANSCRIPTION FACTOR E-RELATED"/>
    <property type="match status" value="1"/>
</dbReference>
<feature type="compositionally biased region" description="Low complexity" evidence="7">
    <location>
        <begin position="218"/>
        <end position="234"/>
    </location>
</feature>
<keyword evidence="10" id="KW-1185">Reference proteome</keyword>
<dbReference type="PROSITE" id="PS00036">
    <property type="entry name" value="BZIP_BASIC"/>
    <property type="match status" value="1"/>
</dbReference>
<evidence type="ECO:0000256" key="2">
    <source>
        <dbReference type="ARBA" id="ARBA00007163"/>
    </source>
</evidence>
<accession>A0AAD7IAE2</accession>
<dbReference type="SUPFAM" id="SSF57959">
    <property type="entry name" value="Leucine zipper domain"/>
    <property type="match status" value="1"/>
</dbReference>
<dbReference type="Proteomes" id="UP001215598">
    <property type="component" value="Unassembled WGS sequence"/>
</dbReference>
<evidence type="ECO:0000313" key="10">
    <source>
        <dbReference type="Proteomes" id="UP001215598"/>
    </source>
</evidence>
<evidence type="ECO:0000256" key="6">
    <source>
        <dbReference type="ARBA" id="ARBA00023242"/>
    </source>
</evidence>
<dbReference type="PANTHER" id="PTHR47416">
    <property type="entry name" value="BASIC-LEUCINE ZIPPER TRANSCRIPTION FACTOR F-RELATED"/>
    <property type="match status" value="1"/>
</dbReference>
<evidence type="ECO:0000259" key="8">
    <source>
        <dbReference type="PROSITE" id="PS50217"/>
    </source>
</evidence>
<evidence type="ECO:0000256" key="7">
    <source>
        <dbReference type="SAM" id="MobiDB-lite"/>
    </source>
</evidence>
<name>A0AAD7IAE2_9AGAR</name>
<dbReference type="Gene3D" id="1.20.5.170">
    <property type="match status" value="1"/>
</dbReference>
<evidence type="ECO:0000256" key="5">
    <source>
        <dbReference type="ARBA" id="ARBA00023163"/>
    </source>
</evidence>
<dbReference type="GO" id="GO:0003677">
    <property type="term" value="F:DNA binding"/>
    <property type="evidence" value="ECO:0007669"/>
    <property type="project" value="UniProtKB-KW"/>
</dbReference>
<dbReference type="PROSITE" id="PS50217">
    <property type="entry name" value="BZIP"/>
    <property type="match status" value="1"/>
</dbReference>
<feature type="region of interest" description="Disordered" evidence="7">
    <location>
        <begin position="37"/>
        <end position="83"/>
    </location>
</feature>
<dbReference type="InterPro" id="IPR004827">
    <property type="entry name" value="bZIP"/>
</dbReference>
<proteinExistence type="inferred from homology"/>
<feature type="region of interest" description="Disordered" evidence="7">
    <location>
        <begin position="357"/>
        <end position="402"/>
    </location>
</feature>
<feature type="region of interest" description="Disordered" evidence="7">
    <location>
        <begin position="591"/>
        <end position="651"/>
    </location>
</feature>